<keyword evidence="1" id="KW-0812">Transmembrane</keyword>
<dbReference type="AlphaFoldDB" id="A0A8D9HEV2"/>
<proteinExistence type="predicted"/>
<dbReference type="Proteomes" id="UP000694005">
    <property type="component" value="Chromosome A08"/>
</dbReference>
<keyword evidence="1" id="KW-0472">Membrane</keyword>
<dbReference type="EMBL" id="LS974624">
    <property type="protein sequence ID" value="CAG7896556.1"/>
    <property type="molecule type" value="Genomic_DNA"/>
</dbReference>
<dbReference type="Gramene" id="A08p02220.2_BraZ1">
    <property type="protein sequence ID" value="A08p02220.2_BraZ1.CDS.1"/>
    <property type="gene ID" value="A08g02220.2_BraZ1"/>
</dbReference>
<accession>A0A8D9HEV2</accession>
<protein>
    <submittedName>
        <fullName evidence="2">Uncharacterized protein</fullName>
    </submittedName>
</protein>
<organism evidence="2 3">
    <name type="scientific">Brassica campestris</name>
    <name type="common">Field mustard</name>
    <dbReference type="NCBI Taxonomy" id="3711"/>
    <lineage>
        <taxon>Eukaryota</taxon>
        <taxon>Viridiplantae</taxon>
        <taxon>Streptophyta</taxon>
        <taxon>Embryophyta</taxon>
        <taxon>Tracheophyta</taxon>
        <taxon>Spermatophyta</taxon>
        <taxon>Magnoliopsida</taxon>
        <taxon>eudicotyledons</taxon>
        <taxon>Gunneridae</taxon>
        <taxon>Pentapetalae</taxon>
        <taxon>rosids</taxon>
        <taxon>malvids</taxon>
        <taxon>Brassicales</taxon>
        <taxon>Brassicaceae</taxon>
        <taxon>Brassiceae</taxon>
        <taxon>Brassica</taxon>
    </lineage>
</organism>
<reference evidence="2 3" key="1">
    <citation type="submission" date="2021-07" db="EMBL/GenBank/DDBJ databases">
        <authorList>
            <consortium name="Genoscope - CEA"/>
            <person name="William W."/>
        </authorList>
    </citation>
    <scope>NUCLEOTIDE SEQUENCE [LARGE SCALE GENOMIC DNA]</scope>
</reference>
<feature type="transmembrane region" description="Helical" evidence="1">
    <location>
        <begin position="24"/>
        <end position="41"/>
    </location>
</feature>
<evidence type="ECO:0000313" key="2">
    <source>
        <dbReference type="EMBL" id="CAG7896556.1"/>
    </source>
</evidence>
<sequence length="42" mass="4981">MPYHDLSVVGVFSAVVRQVTLNGLYYRFLLGFNGFWFYLFSR</sequence>
<name>A0A8D9HEV2_BRACM</name>
<evidence type="ECO:0000313" key="3">
    <source>
        <dbReference type="Proteomes" id="UP000694005"/>
    </source>
</evidence>
<gene>
    <name evidence="2" type="ORF">BRAPAZ1V2_A08P02220.2</name>
</gene>
<evidence type="ECO:0000256" key="1">
    <source>
        <dbReference type="SAM" id="Phobius"/>
    </source>
</evidence>
<keyword evidence="1" id="KW-1133">Transmembrane helix</keyword>